<dbReference type="InterPro" id="IPR010613">
    <property type="entry name" value="PES"/>
</dbReference>
<dbReference type="Pfam" id="PF06732">
    <property type="entry name" value="Pescadillo_N"/>
    <property type="match status" value="1"/>
</dbReference>
<name>A0A0D3J9W7_EMIH1</name>
<keyword evidence="4" id="KW-1185">Reference proteome</keyword>
<reference evidence="3" key="2">
    <citation type="submission" date="2024-10" db="UniProtKB">
        <authorList>
            <consortium name="EnsemblProtists"/>
        </authorList>
    </citation>
    <scope>IDENTIFICATION</scope>
</reference>
<dbReference type="HOGENOM" id="CLU_1985768_0_0_1"/>
<evidence type="ECO:0000256" key="1">
    <source>
        <dbReference type="ARBA" id="ARBA00004123"/>
    </source>
</evidence>
<dbReference type="GO" id="GO:0042254">
    <property type="term" value="P:ribosome biogenesis"/>
    <property type="evidence" value="ECO:0007669"/>
    <property type="project" value="InterPro"/>
</dbReference>
<dbReference type="PaxDb" id="2903-EOD20302"/>
<feature type="region of interest" description="Disordered" evidence="2">
    <location>
        <begin position="1"/>
        <end position="40"/>
    </location>
</feature>
<dbReference type="RefSeq" id="XP_005772731.1">
    <property type="nucleotide sequence ID" value="XM_005772674.1"/>
</dbReference>
<accession>A0A0D3J9W7</accession>
<dbReference type="AlphaFoldDB" id="A0A0D3J9W7"/>
<organism evidence="3 4">
    <name type="scientific">Emiliania huxleyi (strain CCMP1516)</name>
    <dbReference type="NCBI Taxonomy" id="280463"/>
    <lineage>
        <taxon>Eukaryota</taxon>
        <taxon>Haptista</taxon>
        <taxon>Haptophyta</taxon>
        <taxon>Prymnesiophyceae</taxon>
        <taxon>Isochrysidales</taxon>
        <taxon>Noelaerhabdaceae</taxon>
        <taxon>Emiliania</taxon>
    </lineage>
</organism>
<proteinExistence type="predicted"/>
<dbReference type="Proteomes" id="UP000013827">
    <property type="component" value="Unassembled WGS sequence"/>
</dbReference>
<comment type="subcellular location">
    <subcellularLocation>
        <location evidence="1">Nucleus</location>
    </subcellularLocation>
</comment>
<evidence type="ECO:0000313" key="3">
    <source>
        <dbReference type="EnsemblProtists" id="EOD20302"/>
    </source>
</evidence>
<evidence type="ECO:0000256" key="2">
    <source>
        <dbReference type="SAM" id="MobiDB-lite"/>
    </source>
</evidence>
<protein>
    <submittedName>
        <fullName evidence="3">Uncharacterized protein</fullName>
    </submittedName>
</protein>
<feature type="region of interest" description="Disordered" evidence="2">
    <location>
        <begin position="53"/>
        <end position="83"/>
    </location>
</feature>
<dbReference type="GeneID" id="17265848"/>
<feature type="compositionally biased region" description="Basic and acidic residues" evidence="2">
    <location>
        <begin position="1"/>
        <end position="16"/>
    </location>
</feature>
<dbReference type="STRING" id="2903.R1CD30"/>
<dbReference type="GO" id="GO:0005730">
    <property type="term" value="C:nucleolus"/>
    <property type="evidence" value="ECO:0007669"/>
    <property type="project" value="InterPro"/>
</dbReference>
<dbReference type="KEGG" id="ehx:EMIHUDRAFT_242190"/>
<evidence type="ECO:0000313" key="4">
    <source>
        <dbReference type="Proteomes" id="UP000013827"/>
    </source>
</evidence>
<sequence>MAKAGEAAKARAEKRSNVKQKKKFENKNSIGKTRRKVGSEARYMTRTAAVKKLQARAARPPLGAGGDDALPRPSSGAGSGIFRVSPTAGWERRAAATGGNTTYYFAKDIAFLAHEPLLHKFREQKA</sequence>
<reference evidence="4" key="1">
    <citation type="journal article" date="2013" name="Nature">
        <title>Pan genome of the phytoplankton Emiliania underpins its global distribution.</title>
        <authorList>
            <person name="Read B.A."/>
            <person name="Kegel J."/>
            <person name="Klute M.J."/>
            <person name="Kuo A."/>
            <person name="Lefebvre S.C."/>
            <person name="Maumus F."/>
            <person name="Mayer C."/>
            <person name="Miller J."/>
            <person name="Monier A."/>
            <person name="Salamov A."/>
            <person name="Young J."/>
            <person name="Aguilar M."/>
            <person name="Claverie J.M."/>
            <person name="Frickenhaus S."/>
            <person name="Gonzalez K."/>
            <person name="Herman E.K."/>
            <person name="Lin Y.C."/>
            <person name="Napier J."/>
            <person name="Ogata H."/>
            <person name="Sarno A.F."/>
            <person name="Shmutz J."/>
            <person name="Schroeder D."/>
            <person name="de Vargas C."/>
            <person name="Verret F."/>
            <person name="von Dassow P."/>
            <person name="Valentin K."/>
            <person name="Van de Peer Y."/>
            <person name="Wheeler G."/>
            <person name="Dacks J.B."/>
            <person name="Delwiche C.F."/>
            <person name="Dyhrman S.T."/>
            <person name="Glockner G."/>
            <person name="John U."/>
            <person name="Richards T."/>
            <person name="Worden A.Z."/>
            <person name="Zhang X."/>
            <person name="Grigoriev I.V."/>
            <person name="Allen A.E."/>
            <person name="Bidle K."/>
            <person name="Borodovsky M."/>
            <person name="Bowler C."/>
            <person name="Brownlee C."/>
            <person name="Cock J.M."/>
            <person name="Elias M."/>
            <person name="Gladyshev V.N."/>
            <person name="Groth M."/>
            <person name="Guda C."/>
            <person name="Hadaegh A."/>
            <person name="Iglesias-Rodriguez M.D."/>
            <person name="Jenkins J."/>
            <person name="Jones B.M."/>
            <person name="Lawson T."/>
            <person name="Leese F."/>
            <person name="Lindquist E."/>
            <person name="Lobanov A."/>
            <person name="Lomsadze A."/>
            <person name="Malik S.B."/>
            <person name="Marsh M.E."/>
            <person name="Mackinder L."/>
            <person name="Mock T."/>
            <person name="Mueller-Roeber B."/>
            <person name="Pagarete A."/>
            <person name="Parker M."/>
            <person name="Probert I."/>
            <person name="Quesneville H."/>
            <person name="Raines C."/>
            <person name="Rensing S.A."/>
            <person name="Riano-Pachon D.M."/>
            <person name="Richier S."/>
            <person name="Rokitta S."/>
            <person name="Shiraiwa Y."/>
            <person name="Soanes D.M."/>
            <person name="van der Giezen M."/>
            <person name="Wahlund T.M."/>
            <person name="Williams B."/>
            <person name="Wilson W."/>
            <person name="Wolfe G."/>
            <person name="Wurch L.L."/>
        </authorList>
    </citation>
    <scope>NUCLEOTIDE SEQUENCE</scope>
</reference>
<dbReference type="EnsemblProtists" id="EOD20302">
    <property type="protein sequence ID" value="EOD20302"/>
    <property type="gene ID" value="EMIHUDRAFT_242190"/>
</dbReference>